<evidence type="ECO:0000313" key="1">
    <source>
        <dbReference type="EMBL" id="SHG76832.1"/>
    </source>
</evidence>
<protein>
    <submittedName>
        <fullName evidence="1">Uncharacterized protein</fullName>
    </submittedName>
</protein>
<dbReference type="OrthoDB" id="6990245at2"/>
<dbReference type="Proteomes" id="UP000184268">
    <property type="component" value="Unassembled WGS sequence"/>
</dbReference>
<evidence type="ECO:0000313" key="2">
    <source>
        <dbReference type="Proteomes" id="UP000184268"/>
    </source>
</evidence>
<organism evidence="1 2">
    <name type="scientific">Ferrimonas marina</name>
    <dbReference type="NCBI Taxonomy" id="299255"/>
    <lineage>
        <taxon>Bacteria</taxon>
        <taxon>Pseudomonadati</taxon>
        <taxon>Pseudomonadota</taxon>
        <taxon>Gammaproteobacteria</taxon>
        <taxon>Alteromonadales</taxon>
        <taxon>Ferrimonadaceae</taxon>
        <taxon>Ferrimonas</taxon>
    </lineage>
</organism>
<gene>
    <name evidence="1" type="ORF">SAMN02745129_0650</name>
</gene>
<name>A0A1M5MI82_9GAMM</name>
<dbReference type="STRING" id="299255.SAMN02745129_0650"/>
<dbReference type="AlphaFoldDB" id="A0A1M5MI82"/>
<dbReference type="RefSeq" id="WP_067664583.1">
    <property type="nucleotide sequence ID" value="NZ_FQXG01000001.1"/>
</dbReference>
<proteinExistence type="predicted"/>
<accession>A0A1M5MI82</accession>
<sequence length="130" mass="14269">MKKATWISVLVVLVGLVASYWVMMQTSAQPKAQRTPELQGLLECAAYYELSTETINRMQVPQMMPVAGRLAQSAAKARELLRGTMSETEVNEAIAQAKDQQLASLPDPNSLRPLMAQYQEPCKAALNTAS</sequence>
<dbReference type="EMBL" id="FQXG01000001">
    <property type="protein sequence ID" value="SHG76832.1"/>
    <property type="molecule type" value="Genomic_DNA"/>
</dbReference>
<keyword evidence="2" id="KW-1185">Reference proteome</keyword>
<reference evidence="1 2" key="1">
    <citation type="submission" date="2016-11" db="EMBL/GenBank/DDBJ databases">
        <authorList>
            <person name="Jaros S."/>
            <person name="Januszkiewicz K."/>
            <person name="Wedrychowicz H."/>
        </authorList>
    </citation>
    <scope>NUCLEOTIDE SEQUENCE [LARGE SCALE GENOMIC DNA]</scope>
    <source>
        <strain evidence="1 2">DSM 16917</strain>
    </source>
</reference>